<dbReference type="PANTHER" id="PTHR37534:SF20">
    <property type="entry name" value="PRO1A C6 ZINK-FINGER PROTEIN"/>
    <property type="match status" value="1"/>
</dbReference>
<dbReference type="InterPro" id="IPR001138">
    <property type="entry name" value="Zn2Cys6_DnaBD"/>
</dbReference>
<proteinExistence type="predicted"/>
<dbReference type="EMBL" id="JARJCN010000011">
    <property type="protein sequence ID" value="KAJ7096533.1"/>
    <property type="molecule type" value="Genomic_DNA"/>
</dbReference>
<dbReference type="SUPFAM" id="SSF57701">
    <property type="entry name" value="Zn2/Cys6 DNA-binding domain"/>
    <property type="match status" value="1"/>
</dbReference>
<dbReference type="InterPro" id="IPR021858">
    <property type="entry name" value="Fun_TF"/>
</dbReference>
<dbReference type="GO" id="GO:0005634">
    <property type="term" value="C:nucleus"/>
    <property type="evidence" value="ECO:0007669"/>
    <property type="project" value="UniProtKB-SubCell"/>
</dbReference>
<dbReference type="PANTHER" id="PTHR37534">
    <property type="entry name" value="TRANSCRIPTIONAL ACTIVATOR PROTEIN UGA3"/>
    <property type="match status" value="1"/>
</dbReference>
<dbReference type="PROSITE" id="PS00463">
    <property type="entry name" value="ZN2_CY6_FUNGAL_1"/>
    <property type="match status" value="1"/>
</dbReference>
<comment type="caution">
    <text evidence="5">The sequence shown here is derived from an EMBL/GenBank/DDBJ whole genome shotgun (WGS) entry which is preliminary data.</text>
</comment>
<feature type="domain" description="Zn(2)-C6 fungal-type" evidence="4">
    <location>
        <begin position="27"/>
        <end position="58"/>
    </location>
</feature>
<keyword evidence="6" id="KW-1185">Reference proteome</keyword>
<accession>A0AAD6U9N0</accession>
<comment type="subcellular location">
    <subcellularLocation>
        <location evidence="1">Nucleus</location>
    </subcellularLocation>
</comment>
<dbReference type="PROSITE" id="PS50048">
    <property type="entry name" value="ZN2_CY6_FUNGAL_2"/>
    <property type="match status" value="1"/>
</dbReference>
<reference evidence="5" key="1">
    <citation type="submission" date="2023-03" db="EMBL/GenBank/DDBJ databases">
        <title>Massive genome expansion in bonnet fungi (Mycena s.s.) driven by repeated elements and novel gene families across ecological guilds.</title>
        <authorList>
            <consortium name="Lawrence Berkeley National Laboratory"/>
            <person name="Harder C.B."/>
            <person name="Miyauchi S."/>
            <person name="Viragh M."/>
            <person name="Kuo A."/>
            <person name="Thoen E."/>
            <person name="Andreopoulos B."/>
            <person name="Lu D."/>
            <person name="Skrede I."/>
            <person name="Drula E."/>
            <person name="Henrissat B."/>
            <person name="Morin E."/>
            <person name="Kohler A."/>
            <person name="Barry K."/>
            <person name="LaButti K."/>
            <person name="Morin E."/>
            <person name="Salamov A."/>
            <person name="Lipzen A."/>
            <person name="Mereny Z."/>
            <person name="Hegedus B."/>
            <person name="Baldrian P."/>
            <person name="Stursova M."/>
            <person name="Weitz H."/>
            <person name="Taylor A."/>
            <person name="Grigoriev I.V."/>
            <person name="Nagy L.G."/>
            <person name="Martin F."/>
            <person name="Kauserud H."/>
        </authorList>
    </citation>
    <scope>NUCLEOTIDE SEQUENCE</scope>
    <source>
        <strain evidence="5">CBHHK173m</strain>
    </source>
</reference>
<dbReference type="GO" id="GO:0008270">
    <property type="term" value="F:zinc ion binding"/>
    <property type="evidence" value="ECO:0007669"/>
    <property type="project" value="InterPro"/>
</dbReference>
<feature type="region of interest" description="Disordered" evidence="3">
    <location>
        <begin position="110"/>
        <end position="150"/>
    </location>
</feature>
<evidence type="ECO:0000259" key="4">
    <source>
        <dbReference type="PROSITE" id="PS50048"/>
    </source>
</evidence>
<evidence type="ECO:0000313" key="6">
    <source>
        <dbReference type="Proteomes" id="UP001222325"/>
    </source>
</evidence>
<dbReference type="Pfam" id="PF11951">
    <property type="entry name" value="Fungal_trans_2"/>
    <property type="match status" value="1"/>
</dbReference>
<feature type="compositionally biased region" description="Basic and acidic residues" evidence="3">
    <location>
        <begin position="133"/>
        <end position="149"/>
    </location>
</feature>
<dbReference type="GO" id="GO:0000981">
    <property type="term" value="F:DNA-binding transcription factor activity, RNA polymerase II-specific"/>
    <property type="evidence" value="ECO:0007669"/>
    <property type="project" value="InterPro"/>
</dbReference>
<organism evidence="5 6">
    <name type="scientific">Mycena belliarum</name>
    <dbReference type="NCBI Taxonomy" id="1033014"/>
    <lineage>
        <taxon>Eukaryota</taxon>
        <taxon>Fungi</taxon>
        <taxon>Dikarya</taxon>
        <taxon>Basidiomycota</taxon>
        <taxon>Agaricomycotina</taxon>
        <taxon>Agaricomycetes</taxon>
        <taxon>Agaricomycetidae</taxon>
        <taxon>Agaricales</taxon>
        <taxon>Marasmiineae</taxon>
        <taxon>Mycenaceae</taxon>
        <taxon>Mycena</taxon>
    </lineage>
</organism>
<dbReference type="CDD" id="cd00067">
    <property type="entry name" value="GAL4"/>
    <property type="match status" value="1"/>
</dbReference>
<dbReference type="SMART" id="SM00066">
    <property type="entry name" value="GAL4"/>
    <property type="match status" value="1"/>
</dbReference>
<feature type="compositionally biased region" description="Low complexity" evidence="3">
    <location>
        <begin position="114"/>
        <end position="132"/>
    </location>
</feature>
<dbReference type="Proteomes" id="UP001222325">
    <property type="component" value="Unassembled WGS sequence"/>
</dbReference>
<evidence type="ECO:0000256" key="1">
    <source>
        <dbReference type="ARBA" id="ARBA00004123"/>
    </source>
</evidence>
<name>A0AAD6U9N0_9AGAR</name>
<protein>
    <submittedName>
        <fullName evidence="5">Fungal-specific transcription factor domain-containing protein</fullName>
    </submittedName>
</protein>
<keyword evidence="2" id="KW-0539">Nucleus</keyword>
<sequence>MPKSPQSPNNRKPGAPKAKGAVRAKSGCYTCRIRRKKCDERANLDGHCETCVRLRLQCLGFGAKRPEWLRESRNVADMRDKIKTFLAAQGMIKGHSGAGARLAEQDVLRLEGDSTPSSSGSPATPTLSLSPSEGHRQLHHESAVRDSQREQPAWIGDYGLPVMRDSSPFDGSSHSSHHDIHHEMYSTQYNSHSLVPSWTRPSPSESALSPSYHLVFDDVDDLFGLPLDDDAGFPLPYDLRMKPGDTLVSYYLGNVMDLQYLLADSAQIRGILEPSVNAPGASRDAARLLAAIHTQRATVRSDAYVALHDPDAQAQYAELRRVLAKPAASEDDALAAISIVSSVLFDGGAGPWGEWLQLSHAYAARVLRAPAGARAALLRCAPTTRFIVQAAIWFDVLAAVTTHAAPRFLAYIDALFAPGLPPVPEALSMRSVMGCADTTVWALAHVSALAAWQRGEARAGRLSVPALVAKAAVLEQHLAPPEGTAGAVVPAGAGAGAWDTETARALSAEVFRAATRLYLRATVSGAHPRVPEVRAAVAETLGAARALGRHPPRVHSSVVRSTVFAFFVAGALSDDAGVWGEVDAVLSLRGEDAAQATVGNSAGIRRLLQGIWGMERAPGAEVPWREVLRDANMLLV</sequence>
<evidence type="ECO:0000313" key="5">
    <source>
        <dbReference type="EMBL" id="KAJ7096533.1"/>
    </source>
</evidence>
<dbReference type="AlphaFoldDB" id="A0AAD6U9N0"/>
<dbReference type="InterPro" id="IPR036864">
    <property type="entry name" value="Zn2-C6_fun-type_DNA-bd_sf"/>
</dbReference>
<gene>
    <name evidence="5" type="ORF">B0H15DRAFT_928636</name>
</gene>
<evidence type="ECO:0000256" key="2">
    <source>
        <dbReference type="ARBA" id="ARBA00023242"/>
    </source>
</evidence>
<evidence type="ECO:0000256" key="3">
    <source>
        <dbReference type="SAM" id="MobiDB-lite"/>
    </source>
</evidence>